<gene>
    <name evidence="2" type="ORF">D7318_10960</name>
    <name evidence="1" type="ORF">D7319_09780</name>
</gene>
<dbReference type="Proteomes" id="UP000275024">
    <property type="component" value="Unassembled WGS sequence"/>
</dbReference>
<dbReference type="OrthoDB" id="3386776at2"/>
<organism evidence="1 4">
    <name type="scientific">Streptomyces radicis</name>
    <dbReference type="NCBI Taxonomy" id="1750517"/>
    <lineage>
        <taxon>Bacteria</taxon>
        <taxon>Bacillati</taxon>
        <taxon>Actinomycetota</taxon>
        <taxon>Actinomycetes</taxon>
        <taxon>Kitasatosporales</taxon>
        <taxon>Streptomycetaceae</taxon>
        <taxon>Streptomyces</taxon>
    </lineage>
</organism>
<evidence type="ECO:0000313" key="1">
    <source>
        <dbReference type="EMBL" id="RKN10061.1"/>
    </source>
</evidence>
<dbReference type="Proteomes" id="UP000268652">
    <property type="component" value="Unassembled WGS sequence"/>
</dbReference>
<dbReference type="EMBL" id="RBDY01000006">
    <property type="protein sequence ID" value="RKN24403.1"/>
    <property type="molecule type" value="Genomic_DNA"/>
</dbReference>
<name>A0A3A9W9U8_9ACTN</name>
<dbReference type="RefSeq" id="WP_120696743.1">
    <property type="nucleotide sequence ID" value="NZ_RBDX01000006.1"/>
</dbReference>
<protein>
    <submittedName>
        <fullName evidence="1">Uncharacterized protein</fullName>
    </submittedName>
</protein>
<evidence type="ECO:0000313" key="4">
    <source>
        <dbReference type="Proteomes" id="UP000275024"/>
    </source>
</evidence>
<keyword evidence="3" id="KW-1185">Reference proteome</keyword>
<dbReference type="EMBL" id="RBDX01000006">
    <property type="protein sequence ID" value="RKN10061.1"/>
    <property type="molecule type" value="Genomic_DNA"/>
</dbReference>
<reference evidence="3 4" key="1">
    <citation type="submission" date="2018-09" db="EMBL/GenBank/DDBJ databases">
        <title>Streptomyces sp. nov. DS1-2, an endophytic actinomycete isolated from roots of Dendrobium scabrilingue.</title>
        <authorList>
            <person name="Kuncharoen N."/>
            <person name="Kudo T."/>
            <person name="Ohkuma M."/>
            <person name="Yuki M."/>
            <person name="Tanasupawat S."/>
        </authorList>
    </citation>
    <scope>NUCLEOTIDE SEQUENCE [LARGE SCALE GENOMIC DNA]</scope>
    <source>
        <strain evidence="1 4">AZ1-7</strain>
        <strain evidence="2 3">DS1-2</strain>
    </source>
</reference>
<accession>A0A3A9W9U8</accession>
<evidence type="ECO:0000313" key="2">
    <source>
        <dbReference type="EMBL" id="RKN24403.1"/>
    </source>
</evidence>
<sequence length="94" mass="10303">MSDLIVTIGEVRELSDKLRLVATEFEGSEDIASDYAEEVSHGDLAHELEQFAENWAVHRGKLMDSLSTFVEMAKAAADGYDGVELELTNALEGD</sequence>
<evidence type="ECO:0000313" key="3">
    <source>
        <dbReference type="Proteomes" id="UP000268652"/>
    </source>
</evidence>
<comment type="caution">
    <text evidence="1">The sequence shown here is derived from an EMBL/GenBank/DDBJ whole genome shotgun (WGS) entry which is preliminary data.</text>
</comment>
<proteinExistence type="predicted"/>
<dbReference type="AlphaFoldDB" id="A0A3A9W9U8"/>